<feature type="region of interest" description="Disordered" evidence="1">
    <location>
        <begin position="682"/>
        <end position="722"/>
    </location>
</feature>
<keyword evidence="3" id="KW-1185">Reference proteome</keyword>
<name>A0A8H4XJS5_9HYPO</name>
<comment type="caution">
    <text evidence="2">The sequence shown here is derived from an EMBL/GenBank/DDBJ whole genome shotgun (WGS) entry which is preliminary data.</text>
</comment>
<feature type="compositionally biased region" description="Basic and acidic residues" evidence="1">
    <location>
        <begin position="1075"/>
        <end position="1097"/>
    </location>
</feature>
<reference evidence="2" key="2">
    <citation type="submission" date="2020-05" db="EMBL/GenBank/DDBJ databases">
        <authorList>
            <person name="Kim H.-S."/>
            <person name="Proctor R.H."/>
            <person name="Brown D.W."/>
        </authorList>
    </citation>
    <scope>NUCLEOTIDE SEQUENCE</scope>
    <source>
        <strain evidence="2">NRRL 22465</strain>
    </source>
</reference>
<gene>
    <name evidence="2" type="ORF">FZEAL_5472</name>
</gene>
<sequence length="1097" mass="122811">MAGFVEFYISCNPPLLPGGVSLVVSKVYNALESKVIEILYEPEVPWFKVITVVEDQAEVTEWVQYQLEQLLEEETGPVDEDPGQEDDDTVGNTSVRTDVEILAEVPHLIPWPLLYDEQQDGSLLKYDAWRYPEDIKKFPHKTVWRGLERLNRLTISDFLAKYDFLRSASDPELSLEKFAELANCQMSHNLQGNLVYIGCDTGSLGLEAVTHKLDNLLNHVDVPFTKTTHLIFTEEFGPSQVSYRWLTHTGLAHLTYLDPSTPDQDQEYKRIAGAVSLRAVDTRGRSGNEKPMYSGLPEPSIDSRADFSPFAGHMYPNKRSGTTAIDEEDKRLPETPRRLGQDTVKKPGQPPKKPTAGSEKNITKNLKGIKAHDKKPPFAISAKLPVDTYKQAREIAVKPKQRHRTADSCTASFSRENSEPFKGPRSQIPTQVSVENWMEGVEVDGTTADELELIPQLTDAMAPNRETTRVMRASSGFADDDMLLDLRPSSQVLLHTGPQQAFSNDMAGQPQLLEFKDFSSLEPIPPPQTPKRARTQCLLDSESPKREFHGMFAVVDHRIKEVTNHQGGSRDDRRVIPPGENLMDYLEAPISTPALMDGFPRMNSRVFWPRTGNTLGTEDDDANAVFGKQTDKRKEVFRTMKQQASPGPSWANVASTKKKPDSKEETITFGQNVRVTVVPERLKPSSPKKSAINDADINKRGPSVNQGKGVQQTTRRLPGPEFLSDGIRTVPGMDPVPMAFVECVEVVERAEKELQNLLRMLQVTPGKLRLEANFGRLCIKNLVPSLVNIGEGPSWFAPQVLEDLNTDGFEEEHMGFYTILTTSGAEANLIPKLAACKAAWMLKEKQVTYDFVCVSNQHSSSFVVKVDADTFKYECLPVAQEMSRLHVHCVQRAWDVQFTINRTSVDALPEDLKGFAASLVRSLNISTGDTGEIEIDADQDCALGWCVQGVNIRHLAKYRNGGKGRSCLTITMTRVLKRFPAARNTTKAKYRGHTIPTTVPGEGPLTQWFEAGISSTRVEEVFKENVGLEFGEKVHWTPEKLKEDRVLTSICEPALRMVSQMDRVGRSNRNGQGPRTDRRIHDTIKDSKDRDASEPFW</sequence>
<evidence type="ECO:0000313" key="3">
    <source>
        <dbReference type="Proteomes" id="UP000635477"/>
    </source>
</evidence>
<feature type="region of interest" description="Disordered" evidence="1">
    <location>
        <begin position="1061"/>
        <end position="1097"/>
    </location>
</feature>
<dbReference type="AlphaFoldDB" id="A0A8H4XJS5"/>
<accession>A0A8H4XJS5</accession>
<dbReference type="OrthoDB" id="3439512at2759"/>
<feature type="region of interest" description="Disordered" evidence="1">
    <location>
        <begin position="74"/>
        <end position="93"/>
    </location>
</feature>
<organism evidence="2 3">
    <name type="scientific">Fusarium zealandicum</name>
    <dbReference type="NCBI Taxonomy" id="1053134"/>
    <lineage>
        <taxon>Eukaryota</taxon>
        <taxon>Fungi</taxon>
        <taxon>Dikarya</taxon>
        <taxon>Ascomycota</taxon>
        <taxon>Pezizomycotina</taxon>
        <taxon>Sordariomycetes</taxon>
        <taxon>Hypocreomycetidae</taxon>
        <taxon>Hypocreales</taxon>
        <taxon>Nectriaceae</taxon>
        <taxon>Fusarium</taxon>
        <taxon>Fusarium staphyleae species complex</taxon>
    </lineage>
</organism>
<feature type="compositionally biased region" description="Basic and acidic residues" evidence="1">
    <location>
        <begin position="328"/>
        <end position="345"/>
    </location>
</feature>
<protein>
    <submittedName>
        <fullName evidence="2">Uncharacterized protein</fullName>
    </submittedName>
</protein>
<feature type="compositionally biased region" description="Polar residues" evidence="1">
    <location>
        <begin position="703"/>
        <end position="715"/>
    </location>
</feature>
<feature type="region of interest" description="Disordered" evidence="1">
    <location>
        <begin position="397"/>
        <end position="427"/>
    </location>
</feature>
<dbReference type="EMBL" id="JABEYC010000396">
    <property type="protein sequence ID" value="KAF4978082.1"/>
    <property type="molecule type" value="Genomic_DNA"/>
</dbReference>
<dbReference type="Proteomes" id="UP000635477">
    <property type="component" value="Unassembled WGS sequence"/>
</dbReference>
<evidence type="ECO:0000313" key="2">
    <source>
        <dbReference type="EMBL" id="KAF4978082.1"/>
    </source>
</evidence>
<feature type="compositionally biased region" description="Acidic residues" evidence="1">
    <location>
        <begin position="74"/>
        <end position="89"/>
    </location>
</feature>
<feature type="region of interest" description="Disordered" evidence="1">
    <location>
        <begin position="282"/>
        <end position="361"/>
    </location>
</feature>
<reference evidence="2" key="1">
    <citation type="journal article" date="2020" name="BMC Genomics">
        <title>Correction to: Identification and distribution of gene clusters required for synthesis of sphingolipid metabolism inhibitors in diverse species of the filamentous fungus Fusarium.</title>
        <authorList>
            <person name="Kim H.S."/>
            <person name="Lohmar J.M."/>
            <person name="Busman M."/>
            <person name="Brown D.W."/>
            <person name="Naumann T.A."/>
            <person name="Divon H.H."/>
            <person name="Lysoe E."/>
            <person name="Uhlig S."/>
            <person name="Proctor R.H."/>
        </authorList>
    </citation>
    <scope>NUCLEOTIDE SEQUENCE</scope>
    <source>
        <strain evidence="2">NRRL 22465</strain>
    </source>
</reference>
<proteinExistence type="predicted"/>
<evidence type="ECO:0000256" key="1">
    <source>
        <dbReference type="SAM" id="MobiDB-lite"/>
    </source>
</evidence>
<feature type="region of interest" description="Disordered" evidence="1">
    <location>
        <begin position="640"/>
        <end position="665"/>
    </location>
</feature>